<evidence type="ECO:0000313" key="9">
    <source>
        <dbReference type="EMBL" id="KAK2156858.1"/>
    </source>
</evidence>
<proteinExistence type="inferred from homology"/>
<dbReference type="GO" id="GO:0008119">
    <property type="term" value="F:thiopurine S-methyltransferase activity"/>
    <property type="evidence" value="ECO:0007669"/>
    <property type="project" value="UniProtKB-EC"/>
</dbReference>
<evidence type="ECO:0000256" key="2">
    <source>
        <dbReference type="ARBA" id="ARBA00004496"/>
    </source>
</evidence>
<dbReference type="AlphaFoldDB" id="A0AAD9JP79"/>
<name>A0AAD9JP79_9ANNE</name>
<dbReference type="Pfam" id="PF05724">
    <property type="entry name" value="TPMT"/>
    <property type="match status" value="1"/>
</dbReference>
<comment type="subcellular location">
    <subcellularLocation>
        <location evidence="2">Cytoplasm</location>
    </subcellularLocation>
</comment>
<dbReference type="SUPFAM" id="SSF53335">
    <property type="entry name" value="S-adenosyl-L-methionine-dependent methyltransferases"/>
    <property type="match status" value="1"/>
</dbReference>
<dbReference type="PANTHER" id="PTHR10259:SF11">
    <property type="entry name" value="THIOPURINE S-METHYLTRANSFERASE"/>
    <property type="match status" value="1"/>
</dbReference>
<dbReference type="InterPro" id="IPR029063">
    <property type="entry name" value="SAM-dependent_MTases_sf"/>
</dbReference>
<dbReference type="FunFam" id="3.40.50.150:FF:000101">
    <property type="entry name" value="Thiopurine S-methyltransferase"/>
    <property type="match status" value="1"/>
</dbReference>
<evidence type="ECO:0000256" key="3">
    <source>
        <dbReference type="ARBA" id="ARBA00008145"/>
    </source>
</evidence>
<evidence type="ECO:0000256" key="7">
    <source>
        <dbReference type="ARBA" id="ARBA00022679"/>
    </source>
</evidence>
<evidence type="ECO:0000256" key="5">
    <source>
        <dbReference type="ARBA" id="ARBA00022490"/>
    </source>
</evidence>
<comment type="catalytic activity">
    <reaction evidence="1">
        <text>S-adenosyl-L-methionine + a thiopurine = S-adenosyl-L-homocysteine + a thiopurine S-methylether.</text>
        <dbReference type="EC" id="2.1.1.67"/>
    </reaction>
</comment>
<dbReference type="GO" id="GO:0032259">
    <property type="term" value="P:methylation"/>
    <property type="evidence" value="ECO:0007669"/>
    <property type="project" value="UniProtKB-KW"/>
</dbReference>
<dbReference type="PROSITE" id="PS51585">
    <property type="entry name" value="SAM_MT_TPMT"/>
    <property type="match status" value="1"/>
</dbReference>
<keyword evidence="8" id="KW-0949">S-adenosyl-L-methionine</keyword>
<evidence type="ECO:0000256" key="1">
    <source>
        <dbReference type="ARBA" id="ARBA00000903"/>
    </source>
</evidence>
<keyword evidence="7" id="KW-0808">Transferase</keyword>
<evidence type="ECO:0000256" key="4">
    <source>
        <dbReference type="ARBA" id="ARBA00011905"/>
    </source>
</evidence>
<dbReference type="GO" id="GO:0005737">
    <property type="term" value="C:cytoplasm"/>
    <property type="evidence" value="ECO:0007669"/>
    <property type="project" value="UniProtKB-SubCell"/>
</dbReference>
<evidence type="ECO:0000313" key="10">
    <source>
        <dbReference type="Proteomes" id="UP001208570"/>
    </source>
</evidence>
<evidence type="ECO:0000256" key="6">
    <source>
        <dbReference type="ARBA" id="ARBA00022603"/>
    </source>
</evidence>
<sequence>MTFTFFSLPYRIRSICETMTWSTMIRRPIASVIYRSYRRRSSIIKMSTYENNVPVVPNKFHGQAVNTDMSRDKWNQCWETGITDFHKEDKHEFLVDHLDTLLNGRQSIKIFFPLCGKAVDMKWLYDLGHTIIGVEGAQKPVEEFFNENHIEHTVDAVDSVKGLLYQSSDRRMIIYFCDIYDFSSSAAGQFDAIWDRGSFGAINKLDRARYATLLLSLMAPGCRCLMECFSFNETRFVELDADIRNHHNHL</sequence>
<protein>
    <recommendedName>
        <fullName evidence="4">thiopurine S-methyltransferase</fullName>
        <ecNumber evidence="4">2.1.1.67</ecNumber>
    </recommendedName>
</protein>
<evidence type="ECO:0000256" key="8">
    <source>
        <dbReference type="ARBA" id="ARBA00022691"/>
    </source>
</evidence>
<dbReference type="Gene3D" id="3.40.50.150">
    <property type="entry name" value="Vaccinia Virus protein VP39"/>
    <property type="match status" value="1"/>
</dbReference>
<dbReference type="EC" id="2.1.1.67" evidence="4"/>
<keyword evidence="10" id="KW-1185">Reference proteome</keyword>
<gene>
    <name evidence="9" type="ORF">LSH36_203g00006</name>
</gene>
<dbReference type="Proteomes" id="UP001208570">
    <property type="component" value="Unassembled WGS sequence"/>
</dbReference>
<keyword evidence="5" id="KW-0963">Cytoplasm</keyword>
<reference evidence="9" key="1">
    <citation type="journal article" date="2023" name="Mol. Biol. Evol.">
        <title>Third-Generation Sequencing Reveals the Adaptive Role of the Epigenome in Three Deep-Sea Polychaetes.</title>
        <authorList>
            <person name="Perez M."/>
            <person name="Aroh O."/>
            <person name="Sun Y."/>
            <person name="Lan Y."/>
            <person name="Juniper S.K."/>
            <person name="Young C.R."/>
            <person name="Angers B."/>
            <person name="Qian P.Y."/>
        </authorList>
    </citation>
    <scope>NUCLEOTIDE SEQUENCE</scope>
    <source>
        <strain evidence="9">P08H-3</strain>
    </source>
</reference>
<accession>A0AAD9JP79</accession>
<keyword evidence="6" id="KW-0489">Methyltransferase</keyword>
<organism evidence="9 10">
    <name type="scientific">Paralvinella palmiformis</name>
    <dbReference type="NCBI Taxonomy" id="53620"/>
    <lineage>
        <taxon>Eukaryota</taxon>
        <taxon>Metazoa</taxon>
        <taxon>Spiralia</taxon>
        <taxon>Lophotrochozoa</taxon>
        <taxon>Annelida</taxon>
        <taxon>Polychaeta</taxon>
        <taxon>Sedentaria</taxon>
        <taxon>Canalipalpata</taxon>
        <taxon>Terebellida</taxon>
        <taxon>Terebelliformia</taxon>
        <taxon>Alvinellidae</taxon>
        <taxon>Paralvinella</taxon>
    </lineage>
</organism>
<dbReference type="EMBL" id="JAODUP010000203">
    <property type="protein sequence ID" value="KAK2156858.1"/>
    <property type="molecule type" value="Genomic_DNA"/>
</dbReference>
<comment type="similarity">
    <text evidence="3">Belongs to the class I-like SAM-binding methyltransferase superfamily. TPMT family.</text>
</comment>
<comment type="caution">
    <text evidence="9">The sequence shown here is derived from an EMBL/GenBank/DDBJ whole genome shotgun (WGS) entry which is preliminary data.</text>
</comment>
<dbReference type="InterPro" id="IPR008854">
    <property type="entry name" value="TPMT"/>
</dbReference>
<dbReference type="PANTHER" id="PTHR10259">
    <property type="entry name" value="THIOPURINE S-METHYLTRANSFERASE"/>
    <property type="match status" value="1"/>
</dbReference>